<comment type="caution">
    <text evidence="1">The sequence shown here is derived from an EMBL/GenBank/DDBJ whole genome shotgun (WGS) entry which is preliminary data.</text>
</comment>
<dbReference type="InterPro" id="IPR011009">
    <property type="entry name" value="Kinase-like_dom_sf"/>
</dbReference>
<proteinExistence type="predicted"/>
<sequence length="223" mass="25915">MSITTTVALLKKVSFRVFPKNLPVTDISIPPELRLIGTGTDAIVVQDPRDTSVVYKLFHPDRLWKKENEWKSYQQLGESSYFAKCYGSEDNYLILSYESGLTLLECLEQGVEIPEQVLEDVDEARSYARSVGLNPRDIHLKNVFLQEGRAKLIDISEYVIPGNDYRWDHLVEGYRQFYPLIRGMKIPKWMIEYVKKLYLDQNGKKKSFSVSEFGKRLFRLFSA</sequence>
<gene>
    <name evidence="1" type="ORF">EDD57_13722</name>
</gene>
<evidence type="ECO:0008006" key="3">
    <source>
        <dbReference type="Google" id="ProtNLM"/>
    </source>
</evidence>
<dbReference type="SUPFAM" id="SSF56112">
    <property type="entry name" value="Protein kinase-like (PK-like)"/>
    <property type="match status" value="1"/>
</dbReference>
<organism evidence="1 2">
    <name type="scientific">Baia soyae</name>
    <dbReference type="NCBI Taxonomy" id="1544746"/>
    <lineage>
        <taxon>Bacteria</taxon>
        <taxon>Bacillati</taxon>
        <taxon>Bacillota</taxon>
        <taxon>Bacilli</taxon>
        <taxon>Bacillales</taxon>
        <taxon>Thermoactinomycetaceae</taxon>
        <taxon>Baia</taxon>
    </lineage>
</organism>
<accession>A0A4R2RLM9</accession>
<dbReference type="EMBL" id="SLXV01000037">
    <property type="protein sequence ID" value="TCP64840.1"/>
    <property type="molecule type" value="Genomic_DNA"/>
</dbReference>
<evidence type="ECO:0000313" key="2">
    <source>
        <dbReference type="Proteomes" id="UP000294746"/>
    </source>
</evidence>
<reference evidence="1 2" key="1">
    <citation type="submission" date="2019-03" db="EMBL/GenBank/DDBJ databases">
        <title>Genomic Encyclopedia of Type Strains, Phase IV (KMG-IV): sequencing the most valuable type-strain genomes for metagenomic binning, comparative biology and taxonomic classification.</title>
        <authorList>
            <person name="Goeker M."/>
        </authorList>
    </citation>
    <scope>NUCLEOTIDE SEQUENCE [LARGE SCALE GENOMIC DNA]</scope>
    <source>
        <strain evidence="1 2">DSM 46831</strain>
    </source>
</reference>
<name>A0A4R2RLM9_9BACL</name>
<dbReference type="AlphaFoldDB" id="A0A4R2RLM9"/>
<dbReference type="Proteomes" id="UP000294746">
    <property type="component" value="Unassembled WGS sequence"/>
</dbReference>
<protein>
    <recommendedName>
        <fullName evidence="3">Serine/threonine protein kinase</fullName>
    </recommendedName>
</protein>
<dbReference type="OrthoDB" id="529320at2"/>
<dbReference type="RefSeq" id="WP_131849513.1">
    <property type="nucleotide sequence ID" value="NZ_SLXV01000037.1"/>
</dbReference>
<evidence type="ECO:0000313" key="1">
    <source>
        <dbReference type="EMBL" id="TCP64840.1"/>
    </source>
</evidence>
<keyword evidence="2" id="KW-1185">Reference proteome</keyword>
<dbReference type="Gene3D" id="3.30.200.20">
    <property type="entry name" value="Phosphorylase Kinase, domain 1"/>
    <property type="match status" value="1"/>
</dbReference>